<evidence type="ECO:0000313" key="3">
    <source>
        <dbReference type="EMBL" id="MXU95054.1"/>
    </source>
</evidence>
<evidence type="ECO:0000256" key="2">
    <source>
        <dbReference type="SAM" id="SignalP"/>
    </source>
</evidence>
<dbReference type="EMBL" id="GIFC01012971">
    <property type="protein sequence ID" value="MXU95054.1"/>
    <property type="molecule type" value="Transcribed_RNA"/>
</dbReference>
<accession>A0A6B0UZS5</accession>
<feature type="region of interest" description="Disordered" evidence="1">
    <location>
        <begin position="149"/>
        <end position="177"/>
    </location>
</feature>
<dbReference type="AlphaFoldDB" id="A0A6B0UZS5"/>
<protein>
    <submittedName>
        <fullName evidence="3">Putative secreted protein</fullName>
    </submittedName>
</protein>
<keyword evidence="2" id="KW-0732">Signal</keyword>
<feature type="chain" id="PRO_5025361649" evidence="2">
    <location>
        <begin position="18"/>
        <end position="177"/>
    </location>
</feature>
<name>A0A6B0UZS5_IXORI</name>
<sequence>MLPSILFLLAEEGGVVAVGAESVAVVQTIDAKPVSVAVDGSGVAVGRECWSSMVGGYGWSGVVGDGAGDWGGSHGGDWSGRNGGDGWSNLIGRDPSHSWGGSNQRSSCYLSNWSSGECYCWSCSNMGDWSTNHEASRCCDRVSGQPRGVNDATIIDEPAEDRAGHSQEKEGAKSDHG</sequence>
<feature type="signal peptide" evidence="2">
    <location>
        <begin position="1"/>
        <end position="17"/>
    </location>
</feature>
<feature type="compositionally biased region" description="Basic and acidic residues" evidence="1">
    <location>
        <begin position="160"/>
        <end position="177"/>
    </location>
</feature>
<reference evidence="3" key="1">
    <citation type="submission" date="2019-12" db="EMBL/GenBank/DDBJ databases">
        <title>An insight into the sialome of adult female Ixodes ricinus ticks feeding for 6 days.</title>
        <authorList>
            <person name="Perner J."/>
            <person name="Ribeiro J.M.C."/>
        </authorList>
    </citation>
    <scope>NUCLEOTIDE SEQUENCE</scope>
    <source>
        <strain evidence="3">Semi-engorged</strain>
        <tissue evidence="3">Salivary glands</tissue>
    </source>
</reference>
<evidence type="ECO:0000256" key="1">
    <source>
        <dbReference type="SAM" id="MobiDB-lite"/>
    </source>
</evidence>
<proteinExistence type="predicted"/>
<organism evidence="3">
    <name type="scientific">Ixodes ricinus</name>
    <name type="common">Common tick</name>
    <name type="synonym">Acarus ricinus</name>
    <dbReference type="NCBI Taxonomy" id="34613"/>
    <lineage>
        <taxon>Eukaryota</taxon>
        <taxon>Metazoa</taxon>
        <taxon>Ecdysozoa</taxon>
        <taxon>Arthropoda</taxon>
        <taxon>Chelicerata</taxon>
        <taxon>Arachnida</taxon>
        <taxon>Acari</taxon>
        <taxon>Parasitiformes</taxon>
        <taxon>Ixodida</taxon>
        <taxon>Ixodoidea</taxon>
        <taxon>Ixodidae</taxon>
        <taxon>Ixodinae</taxon>
        <taxon>Ixodes</taxon>
    </lineage>
</organism>